<evidence type="ECO:0000313" key="1">
    <source>
        <dbReference type="EMBL" id="MFK4268782.1"/>
    </source>
</evidence>
<dbReference type="RefSeq" id="WP_404747409.1">
    <property type="nucleotide sequence ID" value="NZ_JBJDQH010000009.1"/>
</dbReference>
<keyword evidence="2" id="KW-1185">Reference proteome</keyword>
<dbReference type="InterPro" id="IPR046373">
    <property type="entry name" value="Acyl-CoA_Oxase/DH_mid-dom_sf"/>
</dbReference>
<sequence>MPLEAAAAARDGAGRSASVWQATKAVAGDCDLLRSQLTYYTGIRSADIVAVLVHADLPDRNGPAFVCVPTTDPGAEVAEIYPMLGLRASSTITLRPADVALSEADLLGPVGAARDLMRANNETSLNPGLPALGIATVA</sequence>
<dbReference type="InterPro" id="IPR009100">
    <property type="entry name" value="AcylCoA_DH/oxidase_NM_dom_sf"/>
</dbReference>
<comment type="caution">
    <text evidence="1">The sequence shown here is derived from an EMBL/GenBank/DDBJ whole genome shotgun (WGS) entry which is preliminary data.</text>
</comment>
<dbReference type="EMBL" id="JBJDQH010000009">
    <property type="protein sequence ID" value="MFK4268782.1"/>
    <property type="molecule type" value="Genomic_DNA"/>
</dbReference>
<reference evidence="1 2" key="1">
    <citation type="submission" date="2024-11" db="EMBL/GenBank/DDBJ databases">
        <title>The Natural Products Discovery Center: Release of the First 8490 Sequenced Strains for Exploring Actinobacteria Biosynthetic Diversity.</title>
        <authorList>
            <person name="Kalkreuter E."/>
            <person name="Kautsar S.A."/>
            <person name="Yang D."/>
            <person name="Bader C.D."/>
            <person name="Teijaro C.N."/>
            <person name="Fluegel L."/>
            <person name="Davis C.M."/>
            <person name="Simpson J.R."/>
            <person name="Lauterbach L."/>
            <person name="Steele A.D."/>
            <person name="Gui C."/>
            <person name="Meng S."/>
            <person name="Li G."/>
            <person name="Viehrig K."/>
            <person name="Ye F."/>
            <person name="Su P."/>
            <person name="Kiefer A.F."/>
            <person name="Nichols A."/>
            <person name="Cepeda A.J."/>
            <person name="Yan W."/>
            <person name="Fan B."/>
            <person name="Jiang Y."/>
            <person name="Adhikari A."/>
            <person name="Zheng C.-J."/>
            <person name="Schuster L."/>
            <person name="Cowan T.M."/>
            <person name="Smanski M.J."/>
            <person name="Chevrette M.G."/>
            <person name="De Carvalho L.P.S."/>
            <person name="Shen B."/>
        </authorList>
    </citation>
    <scope>NUCLEOTIDE SEQUENCE [LARGE SCALE GENOMIC DNA]</scope>
    <source>
        <strain evidence="1 2">NPDC020863</strain>
    </source>
</reference>
<gene>
    <name evidence="1" type="ORF">ACI2L5_28105</name>
</gene>
<proteinExistence type="predicted"/>
<dbReference type="Proteomes" id="UP001620295">
    <property type="component" value="Unassembled WGS sequence"/>
</dbReference>
<organism evidence="1 2">
    <name type="scientific">Streptomyces milbemycinicus</name>
    <dbReference type="NCBI Taxonomy" id="476552"/>
    <lineage>
        <taxon>Bacteria</taxon>
        <taxon>Bacillati</taxon>
        <taxon>Actinomycetota</taxon>
        <taxon>Actinomycetes</taxon>
        <taxon>Kitasatosporales</taxon>
        <taxon>Streptomycetaceae</taxon>
        <taxon>Streptomyces</taxon>
    </lineage>
</organism>
<protein>
    <submittedName>
        <fullName evidence="1">Uncharacterized protein</fullName>
    </submittedName>
</protein>
<evidence type="ECO:0000313" key="2">
    <source>
        <dbReference type="Proteomes" id="UP001620295"/>
    </source>
</evidence>
<name>A0ABW8LS94_9ACTN</name>
<dbReference type="SUPFAM" id="SSF56645">
    <property type="entry name" value="Acyl-CoA dehydrogenase NM domain-like"/>
    <property type="match status" value="1"/>
</dbReference>
<dbReference type="Gene3D" id="2.40.110.10">
    <property type="entry name" value="Butyryl-CoA Dehydrogenase, subunit A, domain 2"/>
    <property type="match status" value="1"/>
</dbReference>
<accession>A0ABW8LS94</accession>